<dbReference type="Pfam" id="PF07160">
    <property type="entry name" value="SKA1"/>
    <property type="match status" value="1"/>
</dbReference>
<dbReference type="GO" id="GO:0051301">
    <property type="term" value="P:cell division"/>
    <property type="evidence" value="ECO:0007669"/>
    <property type="project" value="InterPro"/>
</dbReference>
<evidence type="ECO:0000313" key="4">
    <source>
        <dbReference type="EMBL" id="KAK0181912.1"/>
    </source>
</evidence>
<dbReference type="GO" id="GO:0007059">
    <property type="term" value="P:chromosome segregation"/>
    <property type="evidence" value="ECO:0007669"/>
    <property type="project" value="InterPro"/>
</dbReference>
<evidence type="ECO:0000256" key="2">
    <source>
        <dbReference type="ARBA" id="ARBA00047182"/>
    </source>
</evidence>
<dbReference type="InterPro" id="IPR009829">
    <property type="entry name" value="SKA1"/>
</dbReference>
<dbReference type="EMBL" id="JAQQBR010000001">
    <property type="protein sequence ID" value="KAK0181912.1"/>
    <property type="molecule type" value="Genomic_DNA"/>
</dbReference>
<comment type="caution">
    <text evidence="4">The sequence shown here is derived from an EMBL/GenBank/DDBJ whole genome shotgun (WGS) entry which is preliminary data.</text>
</comment>
<protein>
    <recommendedName>
        <fullName evidence="2">SKA complex subunit 1</fullName>
    </recommendedName>
    <alternativeName>
        <fullName evidence="3">Spindle and kinetochore-associated protein 1</fullName>
    </alternativeName>
</protein>
<evidence type="ECO:0000256" key="1">
    <source>
        <dbReference type="ARBA" id="ARBA00006836"/>
    </source>
</evidence>
<evidence type="ECO:0000313" key="5">
    <source>
        <dbReference type="Proteomes" id="UP001168972"/>
    </source>
</evidence>
<dbReference type="GO" id="GO:0000278">
    <property type="term" value="P:mitotic cell cycle"/>
    <property type="evidence" value="ECO:0007669"/>
    <property type="project" value="TreeGrafter"/>
</dbReference>
<dbReference type="GO" id="GO:0008017">
    <property type="term" value="F:microtubule binding"/>
    <property type="evidence" value="ECO:0007669"/>
    <property type="project" value="InterPro"/>
</dbReference>
<gene>
    <name evidence="4" type="ORF">PV327_000096</name>
</gene>
<dbReference type="Proteomes" id="UP001168972">
    <property type="component" value="Unassembled WGS sequence"/>
</dbReference>
<dbReference type="PANTHER" id="PTHR28573">
    <property type="entry name" value="SPINDLE AND KINETOCHORE-ASSOCIATED PROTEIN 1"/>
    <property type="match status" value="1"/>
</dbReference>
<dbReference type="GO" id="GO:0000940">
    <property type="term" value="C:outer kinetochore"/>
    <property type="evidence" value="ECO:0007669"/>
    <property type="project" value="TreeGrafter"/>
</dbReference>
<dbReference type="Gene3D" id="1.10.10.1890">
    <property type="entry name" value="Ska1 microtubule binding domain-like"/>
    <property type="match status" value="1"/>
</dbReference>
<proteinExistence type="inferred from homology"/>
<dbReference type="GO" id="GO:0005876">
    <property type="term" value="C:spindle microtubule"/>
    <property type="evidence" value="ECO:0007669"/>
    <property type="project" value="TreeGrafter"/>
</dbReference>
<reference evidence="4" key="1">
    <citation type="journal article" date="2023" name="bioRxiv">
        <title>Scaffold-level genome assemblies of two parasitoid biocontrol wasps reveal the parthenogenesis mechanism and an associated novel virus.</title>
        <authorList>
            <person name="Inwood S."/>
            <person name="Skelly J."/>
            <person name="Guhlin J."/>
            <person name="Harrop T."/>
            <person name="Goldson S."/>
            <person name="Dearden P."/>
        </authorList>
    </citation>
    <scope>NUCLEOTIDE SEQUENCE</scope>
    <source>
        <strain evidence="4">Lincoln</strain>
        <tissue evidence="4">Whole body</tissue>
    </source>
</reference>
<evidence type="ECO:0000256" key="3">
    <source>
        <dbReference type="ARBA" id="ARBA00047202"/>
    </source>
</evidence>
<dbReference type="GO" id="GO:0072686">
    <property type="term" value="C:mitotic spindle"/>
    <property type="evidence" value="ECO:0007669"/>
    <property type="project" value="TreeGrafter"/>
</dbReference>
<accession>A0AA39G5I8</accession>
<dbReference type="PANTHER" id="PTHR28573:SF1">
    <property type="entry name" value="SPINDLE AND KINETOCHORE-ASSOCIATED PROTEIN 1"/>
    <property type="match status" value="1"/>
</dbReference>
<dbReference type="GO" id="GO:0031110">
    <property type="term" value="P:regulation of microtubule polymerization or depolymerization"/>
    <property type="evidence" value="ECO:0007669"/>
    <property type="project" value="TreeGrafter"/>
</dbReference>
<comment type="similarity">
    <text evidence="1">Belongs to the SKA1 family.</text>
</comment>
<dbReference type="InterPro" id="IPR042031">
    <property type="entry name" value="SKA1_MBD_sf"/>
</dbReference>
<sequence>MAVNQSFENFLRRKVDKINELDIATTFITKKDELIDCLCDAALDVDTISKSIFSMKQNLNSLKLQNDKCQKSIMFLKLLNDKIEYLKNSIPPELIQVLIKVGNETPEVHNEKIKNGGQVSLSKITNTLNGRTNDLIYDSEYVPPLADCRKTLFVDAEDNQYNIEPLNDIEFAKIPKYMIGRQTLTALNDFIASINKIMKAKYSLLALGKNGARKKGDLDLYLQFKKEETDVCTKKERKYFFTAEDYQREMKCKLDKTKLNLLTVLRHCRKIQELRFGKNIKYEVINGSR</sequence>
<organism evidence="4 5">
    <name type="scientific">Microctonus hyperodae</name>
    <name type="common">Parasitoid wasp</name>
    <dbReference type="NCBI Taxonomy" id="165561"/>
    <lineage>
        <taxon>Eukaryota</taxon>
        <taxon>Metazoa</taxon>
        <taxon>Ecdysozoa</taxon>
        <taxon>Arthropoda</taxon>
        <taxon>Hexapoda</taxon>
        <taxon>Insecta</taxon>
        <taxon>Pterygota</taxon>
        <taxon>Neoptera</taxon>
        <taxon>Endopterygota</taxon>
        <taxon>Hymenoptera</taxon>
        <taxon>Apocrita</taxon>
        <taxon>Ichneumonoidea</taxon>
        <taxon>Braconidae</taxon>
        <taxon>Euphorinae</taxon>
        <taxon>Microctonus</taxon>
    </lineage>
</organism>
<name>A0AA39G5I8_MICHY</name>
<dbReference type="AlphaFoldDB" id="A0AA39G5I8"/>
<keyword evidence="5" id="KW-1185">Reference proteome</keyword>
<reference evidence="4" key="2">
    <citation type="submission" date="2023-03" db="EMBL/GenBank/DDBJ databases">
        <authorList>
            <person name="Inwood S.N."/>
            <person name="Skelly J.G."/>
            <person name="Guhlin J."/>
            <person name="Harrop T.W.R."/>
            <person name="Goldson S.G."/>
            <person name="Dearden P.K."/>
        </authorList>
    </citation>
    <scope>NUCLEOTIDE SEQUENCE</scope>
    <source>
        <strain evidence="4">Lincoln</strain>
        <tissue evidence="4">Whole body</tissue>
    </source>
</reference>